<evidence type="ECO:0000313" key="3">
    <source>
        <dbReference type="EMBL" id="KAK7555717.1"/>
    </source>
</evidence>
<gene>
    <name evidence="3" type="ORF">IWX46DRAFT_577443</name>
</gene>
<proteinExistence type="predicted"/>
<sequence length="223" mass="25223">MDALIDKETRDVHHGRPGTRRIVEKSKTNETIQSEKGKEGKKEQNLGGQEYFVEQLMLSWQSEAIKTNGSVRAPSASIQVMKTSFSSRVRELRGSTWQLGAKLLALSFYLRSRQSFQGLAGPFSHAGLQLTVIWVGTWLVLFWRFLILLRFLVLFQHLCQSRLRTVPECCPACPDFRKLCFGIRHTLSMVSASSRALVCYLVIGFSSPDSDCLCEPSCWDMIA</sequence>
<dbReference type="Proteomes" id="UP001365128">
    <property type="component" value="Unassembled WGS sequence"/>
</dbReference>
<feature type="compositionally biased region" description="Basic and acidic residues" evidence="1">
    <location>
        <begin position="1"/>
        <end position="14"/>
    </location>
</feature>
<keyword evidence="2" id="KW-0472">Membrane</keyword>
<evidence type="ECO:0000256" key="1">
    <source>
        <dbReference type="SAM" id="MobiDB-lite"/>
    </source>
</evidence>
<protein>
    <submittedName>
        <fullName evidence="3">Uncharacterized protein</fullName>
    </submittedName>
</protein>
<reference evidence="3 4" key="1">
    <citation type="submission" date="2024-04" db="EMBL/GenBank/DDBJ databases">
        <title>Phyllosticta paracitricarpa is synonymous to the EU quarantine fungus P. citricarpa based on phylogenomic analyses.</title>
        <authorList>
            <consortium name="Lawrence Berkeley National Laboratory"/>
            <person name="Van Ingen-Buijs V.A."/>
            <person name="Van Westerhoven A.C."/>
            <person name="Haridas S."/>
            <person name="Skiadas P."/>
            <person name="Martin F."/>
            <person name="Groenewald J.Z."/>
            <person name="Crous P.W."/>
            <person name="Seidl M.F."/>
        </authorList>
    </citation>
    <scope>NUCLEOTIDE SEQUENCE [LARGE SCALE GENOMIC DNA]</scope>
    <source>
        <strain evidence="3 4">CBS 122670</strain>
    </source>
</reference>
<organism evidence="3 4">
    <name type="scientific">Phyllosticta citricarpa</name>
    <dbReference type="NCBI Taxonomy" id="55181"/>
    <lineage>
        <taxon>Eukaryota</taxon>
        <taxon>Fungi</taxon>
        <taxon>Dikarya</taxon>
        <taxon>Ascomycota</taxon>
        <taxon>Pezizomycotina</taxon>
        <taxon>Dothideomycetes</taxon>
        <taxon>Dothideomycetes incertae sedis</taxon>
        <taxon>Botryosphaeriales</taxon>
        <taxon>Phyllostictaceae</taxon>
        <taxon>Phyllosticta</taxon>
    </lineage>
</organism>
<evidence type="ECO:0000256" key="2">
    <source>
        <dbReference type="SAM" id="Phobius"/>
    </source>
</evidence>
<comment type="caution">
    <text evidence="3">The sequence shown here is derived from an EMBL/GenBank/DDBJ whole genome shotgun (WGS) entry which is preliminary data.</text>
</comment>
<accession>A0ABR1MPQ8</accession>
<feature type="region of interest" description="Disordered" evidence="1">
    <location>
        <begin position="1"/>
        <end position="44"/>
    </location>
</feature>
<dbReference type="EMBL" id="JBBPDW010000002">
    <property type="protein sequence ID" value="KAK7555717.1"/>
    <property type="molecule type" value="Genomic_DNA"/>
</dbReference>
<keyword evidence="2" id="KW-1133">Transmembrane helix</keyword>
<evidence type="ECO:0000313" key="4">
    <source>
        <dbReference type="Proteomes" id="UP001365128"/>
    </source>
</evidence>
<keyword evidence="4" id="KW-1185">Reference proteome</keyword>
<keyword evidence="2" id="KW-0812">Transmembrane</keyword>
<feature type="compositionally biased region" description="Basic and acidic residues" evidence="1">
    <location>
        <begin position="21"/>
        <end position="44"/>
    </location>
</feature>
<feature type="transmembrane region" description="Helical" evidence="2">
    <location>
        <begin position="130"/>
        <end position="155"/>
    </location>
</feature>
<name>A0ABR1MPQ8_9PEZI</name>